<evidence type="ECO:0000259" key="8">
    <source>
        <dbReference type="PROSITE" id="PS51818"/>
    </source>
</evidence>
<reference evidence="11" key="1">
    <citation type="submission" date="2017-02" db="UniProtKB">
        <authorList>
            <consortium name="WormBaseParasite"/>
        </authorList>
    </citation>
    <scope>IDENTIFICATION</scope>
</reference>
<dbReference type="Pfam" id="PF05044">
    <property type="entry name" value="HPD"/>
    <property type="match status" value="1"/>
</dbReference>
<keyword evidence="10" id="KW-1185">Reference proteome</keyword>
<evidence type="ECO:0000256" key="1">
    <source>
        <dbReference type="ARBA" id="ARBA00004123"/>
    </source>
</evidence>
<dbReference type="AlphaFoldDB" id="A0A0M3JXB7"/>
<comment type="subcellular location">
    <subcellularLocation>
        <location evidence="1">Nucleus</location>
    </subcellularLocation>
</comment>
<feature type="region of interest" description="Disordered" evidence="7">
    <location>
        <begin position="139"/>
        <end position="247"/>
    </location>
</feature>
<dbReference type="OrthoDB" id="10038576at2759"/>
<proteinExistence type="predicted"/>
<dbReference type="InterPro" id="IPR023082">
    <property type="entry name" value="Homeo_prospero_dom"/>
</dbReference>
<dbReference type="PANTHER" id="PTHR12198:SF0">
    <property type="entry name" value="HOMEOBOX PROTEIN PROSPERO"/>
    <property type="match status" value="1"/>
</dbReference>
<keyword evidence="5" id="KW-0804">Transcription</keyword>
<feature type="domain" description="Prospero" evidence="8">
    <location>
        <begin position="566"/>
        <end position="645"/>
    </location>
</feature>
<evidence type="ECO:0000313" key="11">
    <source>
        <dbReference type="WBParaSite" id="ASIM_0001298301-mRNA-1"/>
    </source>
</evidence>
<accession>A0A0M3JXB7</accession>
<gene>
    <name evidence="9" type="ORF">ASIM_LOCUS12449</name>
</gene>
<name>A0A0M3JXB7_ANISI</name>
<dbReference type="GO" id="GO:0007399">
    <property type="term" value="P:nervous system development"/>
    <property type="evidence" value="ECO:0007669"/>
    <property type="project" value="UniProtKB-ARBA"/>
</dbReference>
<dbReference type="PANTHER" id="PTHR12198">
    <property type="entry name" value="HOMEOBOX PROTEIN PROSPERO/PROX-1/CEH-26"/>
    <property type="match status" value="1"/>
</dbReference>
<dbReference type="GO" id="GO:0000978">
    <property type="term" value="F:RNA polymerase II cis-regulatory region sequence-specific DNA binding"/>
    <property type="evidence" value="ECO:0007669"/>
    <property type="project" value="TreeGrafter"/>
</dbReference>
<evidence type="ECO:0000256" key="4">
    <source>
        <dbReference type="ARBA" id="ARBA00023155"/>
    </source>
</evidence>
<feature type="region of interest" description="Disordered" evidence="7">
    <location>
        <begin position="468"/>
        <end position="521"/>
    </location>
</feature>
<evidence type="ECO:0000256" key="5">
    <source>
        <dbReference type="ARBA" id="ARBA00023163"/>
    </source>
</evidence>
<feature type="compositionally biased region" description="Polar residues" evidence="7">
    <location>
        <begin position="220"/>
        <end position="247"/>
    </location>
</feature>
<feature type="compositionally biased region" description="Basic and acidic residues" evidence="7">
    <location>
        <begin position="182"/>
        <end position="192"/>
    </location>
</feature>
<evidence type="ECO:0000256" key="3">
    <source>
        <dbReference type="ARBA" id="ARBA00023125"/>
    </source>
</evidence>
<organism evidence="11">
    <name type="scientific">Anisakis simplex</name>
    <name type="common">Herring worm</name>
    <dbReference type="NCBI Taxonomy" id="6269"/>
    <lineage>
        <taxon>Eukaryota</taxon>
        <taxon>Metazoa</taxon>
        <taxon>Ecdysozoa</taxon>
        <taxon>Nematoda</taxon>
        <taxon>Chromadorea</taxon>
        <taxon>Rhabditida</taxon>
        <taxon>Spirurina</taxon>
        <taxon>Ascaridomorpha</taxon>
        <taxon>Ascaridoidea</taxon>
        <taxon>Anisakidae</taxon>
        <taxon>Anisakis</taxon>
        <taxon>Anisakis simplex complex</taxon>
    </lineage>
</organism>
<protein>
    <submittedName>
        <fullName evidence="11">Homeobox protein ceh-26 (inferred by orthology to a C. elegans protein)</fullName>
    </submittedName>
</protein>
<dbReference type="GO" id="GO:0000981">
    <property type="term" value="F:DNA-binding transcription factor activity, RNA polymerase II-specific"/>
    <property type="evidence" value="ECO:0007669"/>
    <property type="project" value="TreeGrafter"/>
</dbReference>
<keyword evidence="4" id="KW-0371">Homeobox</keyword>
<keyword evidence="2" id="KW-0805">Transcription regulation</keyword>
<dbReference type="Gene3D" id="1.10.10.500">
    <property type="entry name" value="Homeo-prospero domain"/>
    <property type="match status" value="1"/>
</dbReference>
<reference evidence="9 10" key="2">
    <citation type="submission" date="2018-11" db="EMBL/GenBank/DDBJ databases">
        <authorList>
            <consortium name="Pathogen Informatics"/>
        </authorList>
    </citation>
    <scope>NUCLEOTIDE SEQUENCE [LARGE SCALE GENOMIC DNA]</scope>
</reference>
<evidence type="ECO:0000256" key="7">
    <source>
        <dbReference type="SAM" id="MobiDB-lite"/>
    </source>
</evidence>
<dbReference type="SUPFAM" id="SSF46689">
    <property type="entry name" value="Homeodomain-like"/>
    <property type="match status" value="1"/>
</dbReference>
<feature type="compositionally biased region" description="Polar residues" evidence="7">
    <location>
        <begin position="494"/>
        <end position="521"/>
    </location>
</feature>
<dbReference type="GO" id="GO:0005634">
    <property type="term" value="C:nucleus"/>
    <property type="evidence" value="ECO:0007669"/>
    <property type="project" value="UniProtKB-SubCell"/>
</dbReference>
<evidence type="ECO:0000256" key="2">
    <source>
        <dbReference type="ARBA" id="ARBA00023015"/>
    </source>
</evidence>
<feature type="compositionally biased region" description="Polar residues" evidence="7">
    <location>
        <begin position="193"/>
        <end position="206"/>
    </location>
</feature>
<evidence type="ECO:0000313" key="10">
    <source>
        <dbReference type="Proteomes" id="UP000267096"/>
    </source>
</evidence>
<feature type="region of interest" description="Disordered" evidence="7">
    <location>
        <begin position="535"/>
        <end position="557"/>
    </location>
</feature>
<evidence type="ECO:0000313" key="9">
    <source>
        <dbReference type="EMBL" id="VDK47401.1"/>
    </source>
</evidence>
<dbReference type="PROSITE" id="PS51818">
    <property type="entry name" value="HOMEO_PROSPERO"/>
    <property type="match status" value="1"/>
</dbReference>
<dbReference type="InterPro" id="IPR039350">
    <property type="entry name" value="Prospero_homeodomain"/>
</dbReference>
<dbReference type="WBParaSite" id="ASIM_0001298301-mRNA-1">
    <property type="protein sequence ID" value="ASIM_0001298301-mRNA-1"/>
    <property type="gene ID" value="ASIM_0001298301"/>
</dbReference>
<dbReference type="Proteomes" id="UP000267096">
    <property type="component" value="Unassembled WGS sequence"/>
</dbReference>
<keyword evidence="6" id="KW-0539">Nucleus</keyword>
<sequence>MSSSSAIPQQLNTTPFVQQSTINLNPFQHFPFAYHQSPSSPQRIKLKRARQRVDAGEPRNSYQANNRTPNINSAMIQQRFPNGFQFVGTNENGGASLGAALFPWMNNQANSEVSTDTEILKDFGVVHDLSQHNATDNDEVQSHLDAGGSCKSLAADDDRESQETEKSNGEVTAKEDDLDELKEDKTSGDRGKNSPSNTLMMSAGNISNSSSSSRRKNAIPQRQQLVEESEDCNNNAVPTETENEDCVNNNDSMVEEVKSSVEVMPQSTLAATLAANNFSHQNKLQEMFEMQRRIYANWVEQQKKLLGVHEEEHRRAQLAHAQQQIQRDFAKLAQALKQEIVNTLTGSIDKVISEFVASETAANVQRLAAIQQQQHQQQQQQQEREREQNTAAAISTITRTPVPFVFPSLYHPFGTQTAASAFPNPFLQAQPMPPSGIFPPTAPQNHAAAAAAAFNPFLSHHLKTASPANNALRKSDDLSPFAPRKKRSKVTDCTRLNKSSSILTRDGSSLPNSARSSPQLSSYFPPTMVGHPLYGGASFTADERESPTNSDDTSDCGAYDGNMNASATLTPMHLRKAKLMFFYTRYPNSALLKSYFPDIRFNKNNTAQLVKWFSNFRVCVCVRIGLNESANFLAEFFCKTDTMQD</sequence>
<feature type="compositionally biased region" description="Basic and acidic residues" evidence="7">
    <location>
        <begin position="161"/>
        <end position="175"/>
    </location>
</feature>
<dbReference type="InterPro" id="IPR037131">
    <property type="entry name" value="Homeo_prospero_dom_sf"/>
</dbReference>
<dbReference type="GO" id="GO:0048468">
    <property type="term" value="P:cell development"/>
    <property type="evidence" value="ECO:0007669"/>
    <property type="project" value="UniProtKB-ARBA"/>
</dbReference>
<keyword evidence="3" id="KW-0238">DNA-binding</keyword>
<dbReference type="InterPro" id="IPR009057">
    <property type="entry name" value="Homeodomain-like_sf"/>
</dbReference>
<dbReference type="EMBL" id="UYRR01031191">
    <property type="protein sequence ID" value="VDK47401.1"/>
    <property type="molecule type" value="Genomic_DNA"/>
</dbReference>
<evidence type="ECO:0000256" key="6">
    <source>
        <dbReference type="ARBA" id="ARBA00023242"/>
    </source>
</evidence>